<evidence type="ECO:0000313" key="1">
    <source>
        <dbReference type="EMBL" id="CTQ43688.1"/>
    </source>
</evidence>
<reference evidence="2" key="1">
    <citation type="submission" date="2015-07" db="EMBL/GenBank/DDBJ databases">
        <authorList>
            <person name="Rodrigo-Torres Lidia"/>
            <person name="Arahal R.David."/>
        </authorList>
    </citation>
    <scope>NUCLEOTIDE SEQUENCE [LARGE SCALE GENOMIC DNA]</scope>
    <source>
        <strain evidence="2">CECT 4801</strain>
    </source>
</reference>
<dbReference type="EMBL" id="CXST01000001">
    <property type="protein sequence ID" value="CTQ43688.1"/>
    <property type="molecule type" value="Genomic_DNA"/>
</dbReference>
<organism evidence="1 2">
    <name type="scientific">Roseibium aggregatum</name>
    <dbReference type="NCBI Taxonomy" id="187304"/>
    <lineage>
        <taxon>Bacteria</taxon>
        <taxon>Pseudomonadati</taxon>
        <taxon>Pseudomonadota</taxon>
        <taxon>Alphaproteobacteria</taxon>
        <taxon>Hyphomicrobiales</taxon>
        <taxon>Stappiaceae</taxon>
        <taxon>Roseibium</taxon>
    </lineage>
</organism>
<proteinExistence type="predicted"/>
<name>A0A0M6Y1X7_9HYPH</name>
<keyword evidence="2" id="KW-1185">Reference proteome</keyword>
<dbReference type="Proteomes" id="UP000048926">
    <property type="component" value="Unassembled WGS sequence"/>
</dbReference>
<accession>A0A0M6Y1X7</accession>
<gene>
    <name evidence="1" type="ORF">LAL4801_02128</name>
</gene>
<protein>
    <submittedName>
        <fullName evidence="1">Uncharacterized protein</fullName>
    </submittedName>
</protein>
<sequence length="41" mass="4584">MPYSIGLSLIEDRVLPKFKDKNRLSRQLSPDGEGNLHCGAQ</sequence>
<dbReference type="AlphaFoldDB" id="A0A0M6Y1X7"/>
<evidence type="ECO:0000313" key="2">
    <source>
        <dbReference type="Proteomes" id="UP000048926"/>
    </source>
</evidence>